<dbReference type="PANTHER" id="PTHR30518">
    <property type="entry name" value="ENDOLYTIC MUREIN TRANSGLYCOSYLASE"/>
    <property type="match status" value="1"/>
</dbReference>
<dbReference type="GO" id="GO:0071555">
    <property type="term" value="P:cell wall organization"/>
    <property type="evidence" value="ECO:0007669"/>
    <property type="project" value="UniProtKB-KW"/>
</dbReference>
<keyword evidence="3 7" id="KW-1133">Transmembrane helix</keyword>
<accession>D9RXM1</accession>
<evidence type="ECO:0000256" key="5">
    <source>
        <dbReference type="ARBA" id="ARBA00023239"/>
    </source>
</evidence>
<dbReference type="OrthoDB" id="9814591at2"/>
<dbReference type="STRING" id="555079.Toce_1340"/>
<comment type="similarity">
    <text evidence="7">Belongs to the transglycosylase MltG family.</text>
</comment>
<dbReference type="GO" id="GO:0005886">
    <property type="term" value="C:plasma membrane"/>
    <property type="evidence" value="ECO:0007669"/>
    <property type="project" value="UniProtKB-UniRule"/>
</dbReference>
<dbReference type="CDD" id="cd08010">
    <property type="entry name" value="MltG_like"/>
    <property type="match status" value="1"/>
</dbReference>
<evidence type="ECO:0000313" key="9">
    <source>
        <dbReference type="Proteomes" id="UP000000272"/>
    </source>
</evidence>
<dbReference type="HAMAP" id="MF_02065">
    <property type="entry name" value="MltG"/>
    <property type="match status" value="1"/>
</dbReference>
<evidence type="ECO:0000256" key="2">
    <source>
        <dbReference type="ARBA" id="ARBA00022692"/>
    </source>
</evidence>
<dbReference type="InterPro" id="IPR003770">
    <property type="entry name" value="MLTG-like"/>
</dbReference>
<dbReference type="KEGG" id="toc:Toce_1340"/>
<keyword evidence="2 7" id="KW-0812">Transmembrane</keyword>
<dbReference type="Gene3D" id="3.30.1490.480">
    <property type="entry name" value="Endolytic murein transglycosylase"/>
    <property type="match status" value="1"/>
</dbReference>
<dbReference type="eggNOG" id="COG1559">
    <property type="taxonomic scope" value="Bacteria"/>
</dbReference>
<dbReference type="EMBL" id="CP002131">
    <property type="protein sequence ID" value="ADL08095.1"/>
    <property type="molecule type" value="Genomic_DNA"/>
</dbReference>
<dbReference type="GO" id="GO:0009252">
    <property type="term" value="P:peptidoglycan biosynthetic process"/>
    <property type="evidence" value="ECO:0007669"/>
    <property type="project" value="UniProtKB-UniRule"/>
</dbReference>
<protein>
    <recommendedName>
        <fullName evidence="7">Endolytic murein transglycosylase</fullName>
        <ecNumber evidence="7">4.2.2.29</ecNumber>
    </recommendedName>
    <alternativeName>
        <fullName evidence="7">Peptidoglycan lytic transglycosylase</fullName>
    </alternativeName>
    <alternativeName>
        <fullName evidence="7">Peptidoglycan polymerization terminase</fullName>
    </alternativeName>
</protein>
<keyword evidence="5 7" id="KW-0456">Lyase</keyword>
<comment type="catalytic activity">
    <reaction evidence="7">
        <text>a peptidoglycan chain = a peptidoglycan chain with N-acetyl-1,6-anhydromuramyl-[peptide] at the reducing end + a peptidoglycan chain with N-acetylglucosamine at the non-reducing end.</text>
        <dbReference type="EC" id="4.2.2.29"/>
    </reaction>
</comment>
<dbReference type="Pfam" id="PF02618">
    <property type="entry name" value="YceG"/>
    <property type="match status" value="1"/>
</dbReference>
<dbReference type="RefSeq" id="WP_013276129.1">
    <property type="nucleotide sequence ID" value="NC_014377.1"/>
</dbReference>
<dbReference type="Proteomes" id="UP000000272">
    <property type="component" value="Chromosome"/>
</dbReference>
<dbReference type="EC" id="4.2.2.29" evidence="7"/>
<organism evidence="8 9">
    <name type="scientific">Thermosediminibacter oceani (strain ATCC BAA-1034 / DSM 16646 / JW/IW-1228P)</name>
    <dbReference type="NCBI Taxonomy" id="555079"/>
    <lineage>
        <taxon>Bacteria</taxon>
        <taxon>Bacillati</taxon>
        <taxon>Bacillota</taxon>
        <taxon>Clostridia</taxon>
        <taxon>Thermosediminibacterales</taxon>
        <taxon>Thermosediminibacteraceae</taxon>
        <taxon>Thermosediminibacter</taxon>
    </lineage>
</organism>
<reference evidence="8 9" key="1">
    <citation type="journal article" date="2010" name="Stand. Genomic Sci.">
        <title>Complete genome sequence of Thermosediminibacter oceani type strain (JW/IW-1228P).</title>
        <authorList>
            <person name="Pitluck S."/>
            <person name="Yasawong M."/>
            <person name="Munk C."/>
            <person name="Nolan M."/>
            <person name="Lapidus A."/>
            <person name="Lucas S."/>
            <person name="Glavina Del Rio T."/>
            <person name="Tice H."/>
            <person name="Cheng J.F."/>
            <person name="Bruce D."/>
            <person name="Detter C."/>
            <person name="Tapia R."/>
            <person name="Han C."/>
            <person name="Goodwin L."/>
            <person name="Liolios K."/>
            <person name="Ivanova N."/>
            <person name="Mavromatis K."/>
            <person name="Mikhailova N."/>
            <person name="Pati A."/>
            <person name="Chen A."/>
            <person name="Palaniappan K."/>
            <person name="Land M."/>
            <person name="Hauser L."/>
            <person name="Chang Y.J."/>
            <person name="Jeffries C.D."/>
            <person name="Rohde M."/>
            <person name="Spring S."/>
            <person name="Sikorski J."/>
            <person name="Goker M."/>
            <person name="Woyke T."/>
            <person name="Bristow J."/>
            <person name="Eisen J.A."/>
            <person name="Markowitz V."/>
            <person name="Hugenholtz P."/>
            <person name="Kyrpides N.C."/>
            <person name="Klenk H.P."/>
        </authorList>
    </citation>
    <scope>NUCLEOTIDE SEQUENCE [LARGE SCALE GENOMIC DNA]</scope>
    <source>
        <strain evidence="9">ATCC BAA-1034 / DSM 16646 / JW/IW-1228P</strain>
    </source>
</reference>
<keyword evidence="4 7" id="KW-0472">Membrane</keyword>
<name>D9RXM1_THEOJ</name>
<dbReference type="HOGENOM" id="CLU_025574_2_2_9"/>
<gene>
    <name evidence="7" type="primary">mltG</name>
    <name evidence="8" type="ordered locus">Toce_1340</name>
</gene>
<proteinExistence type="inferred from homology"/>
<dbReference type="Gene3D" id="3.30.160.60">
    <property type="entry name" value="Classic Zinc Finger"/>
    <property type="match status" value="1"/>
</dbReference>
<dbReference type="PANTHER" id="PTHR30518:SF2">
    <property type="entry name" value="ENDOLYTIC MUREIN TRANSGLYCOSYLASE"/>
    <property type="match status" value="1"/>
</dbReference>
<evidence type="ECO:0000256" key="3">
    <source>
        <dbReference type="ARBA" id="ARBA00022989"/>
    </source>
</evidence>
<dbReference type="AlphaFoldDB" id="D9RXM1"/>
<sequence length="358" mass="40450">MFNVKALWQNFKDSGLIQKLKRWKKILLFAPLLLVILSGALWYRAMSAPVKPEEKGSVFFDLEKGMTAKVVAKNLESRGLIRNSLAFNIYVKVNGLDTEFKSGIYELSPAMSLHDIVRKLVRGDVVVEKVTIPEGITIEKIAEIFEARKLTTKEEFLKSAVASNFKDKYPFLKMLPQGATLEGFLYPDTYYLSKNKPASYYVDSMLKRFYDVYYNSAEFLERERDLGLNTYQVITLASIIEKEAKLNTEKPIIAAVFLNRLKKGIPLQSCATVEYALKEHKEVLTLEDLKIQSPYNTYINAGLPPGPISAPGIESIKAVLNPASVDYLYFVANGDGTHTFSRTYEEHLKAKSKSSLAR</sequence>
<comment type="function">
    <text evidence="7">Functions as a peptidoglycan terminase that cleaves nascent peptidoglycan strands endolytically to terminate their elongation.</text>
</comment>
<keyword evidence="9" id="KW-1185">Reference proteome</keyword>
<keyword evidence="1 7" id="KW-1003">Cell membrane</keyword>
<feature type="site" description="Important for catalytic activity" evidence="7">
    <location>
        <position position="243"/>
    </location>
</feature>
<evidence type="ECO:0000256" key="1">
    <source>
        <dbReference type="ARBA" id="ARBA00022475"/>
    </source>
</evidence>
<evidence type="ECO:0000256" key="6">
    <source>
        <dbReference type="ARBA" id="ARBA00023316"/>
    </source>
</evidence>
<evidence type="ECO:0000256" key="4">
    <source>
        <dbReference type="ARBA" id="ARBA00023136"/>
    </source>
</evidence>
<dbReference type="GO" id="GO:0008932">
    <property type="term" value="F:lytic endotransglycosylase activity"/>
    <property type="evidence" value="ECO:0007669"/>
    <property type="project" value="UniProtKB-UniRule"/>
</dbReference>
<dbReference type="NCBIfam" id="TIGR00247">
    <property type="entry name" value="endolytic transglycosylase MltG"/>
    <property type="match status" value="1"/>
</dbReference>
<evidence type="ECO:0000313" key="8">
    <source>
        <dbReference type="EMBL" id="ADL08095.1"/>
    </source>
</evidence>
<evidence type="ECO:0000256" key="7">
    <source>
        <dbReference type="HAMAP-Rule" id="MF_02065"/>
    </source>
</evidence>
<keyword evidence="6 7" id="KW-0961">Cell wall biogenesis/degradation</keyword>